<keyword evidence="2" id="KW-1185">Reference proteome</keyword>
<evidence type="ECO:0000313" key="2">
    <source>
        <dbReference type="Proteomes" id="UP001227095"/>
    </source>
</evidence>
<organism evidence="1 2">
    <name type="scientific">Neorhizobium petrolearium</name>
    <dbReference type="NCBI Taxonomy" id="515361"/>
    <lineage>
        <taxon>Bacteria</taxon>
        <taxon>Pseudomonadati</taxon>
        <taxon>Pseudomonadota</taxon>
        <taxon>Alphaproteobacteria</taxon>
        <taxon>Hyphomicrobiales</taxon>
        <taxon>Rhizobiaceae</taxon>
        <taxon>Rhizobium/Agrobacterium group</taxon>
        <taxon>Neorhizobium</taxon>
    </lineage>
</organism>
<protein>
    <submittedName>
        <fullName evidence="1">Class I SAM-dependent methyltransferase</fullName>
        <ecNumber evidence="1">2.1.-.-</ecNumber>
    </submittedName>
</protein>
<dbReference type="GO" id="GO:0032259">
    <property type="term" value="P:methylation"/>
    <property type="evidence" value="ECO:0007669"/>
    <property type="project" value="UniProtKB-KW"/>
</dbReference>
<dbReference type="GO" id="GO:0008168">
    <property type="term" value="F:methyltransferase activity"/>
    <property type="evidence" value="ECO:0007669"/>
    <property type="project" value="UniProtKB-KW"/>
</dbReference>
<sequence>MLTLGQSLAGGDAPNLHWIEGFAEDFPIGDERFDLTVAAASVHWMDHARLFPRLAAHANPGHRFAVVSGDTPFEPPWETDWRAFLTKWVPALTGRPFDPDRQADEWARYQAYLDLEGDAFLLSAPFQQSVADFIRCQHSRDTFAPSKLGSRNAVFDAELREILIPYASDGTLTFAVHTRVVWGIIKTG</sequence>
<dbReference type="SUPFAM" id="SSF53335">
    <property type="entry name" value="S-adenosyl-L-methionine-dependent methyltransferases"/>
    <property type="match status" value="1"/>
</dbReference>
<name>A0ABY8M3P1_9HYPH</name>
<proteinExistence type="predicted"/>
<dbReference type="Proteomes" id="UP001227095">
    <property type="component" value="Chromosome"/>
</dbReference>
<reference evidence="1 2" key="1">
    <citation type="submission" date="2023-04" db="EMBL/GenBank/DDBJ databases">
        <title>Neorhizobium petrolearium OS53, complete genome.</title>
        <authorList>
            <person name="Yu T."/>
        </authorList>
    </citation>
    <scope>NUCLEOTIDE SEQUENCE [LARGE SCALE GENOMIC DNA]</scope>
    <source>
        <strain evidence="1 2">OS53</strain>
    </source>
</reference>
<dbReference type="RefSeq" id="WP_227702176.1">
    <property type="nucleotide sequence ID" value="NZ_CP123000.1"/>
</dbReference>
<keyword evidence="1" id="KW-0489">Methyltransferase</keyword>
<keyword evidence="1" id="KW-0808">Transferase</keyword>
<dbReference type="Gene3D" id="3.40.50.150">
    <property type="entry name" value="Vaccinia Virus protein VP39"/>
    <property type="match status" value="1"/>
</dbReference>
<evidence type="ECO:0000313" key="1">
    <source>
        <dbReference type="EMBL" id="WGI69166.1"/>
    </source>
</evidence>
<dbReference type="InterPro" id="IPR029063">
    <property type="entry name" value="SAM-dependent_MTases_sf"/>
</dbReference>
<dbReference type="EMBL" id="CP123000">
    <property type="protein sequence ID" value="WGI69166.1"/>
    <property type="molecule type" value="Genomic_DNA"/>
</dbReference>
<dbReference type="EC" id="2.1.-.-" evidence="1"/>
<gene>
    <name evidence="1" type="ORF">QEO92_03490</name>
</gene>
<accession>A0ABY8M3P1</accession>